<name>A0A0D6A4A4_9LACO</name>
<dbReference type="OrthoDB" id="2156137at2"/>
<keyword evidence="2" id="KW-1185">Reference proteome</keyword>
<dbReference type="KEGG" id="lae:LBAT_1207"/>
<accession>A0A0D6A4A4</accession>
<reference evidence="1 2" key="1">
    <citation type="submission" date="2015-03" db="EMBL/GenBank/DDBJ databases">
        <title>Complete genome sequence of Lactobacillus acetotolerans NBRC 13120.</title>
        <authorList>
            <person name="Toh H."/>
            <person name="Morita H."/>
            <person name="Fujita N."/>
        </authorList>
    </citation>
    <scope>NUCLEOTIDE SEQUENCE [LARGE SCALE GENOMIC DNA]</scope>
    <source>
        <strain evidence="1 2">NBRC 13120</strain>
    </source>
</reference>
<protein>
    <submittedName>
        <fullName evidence="1">Dithiol-disulfide isomerase</fullName>
    </submittedName>
</protein>
<dbReference type="Gene3D" id="3.40.30.10">
    <property type="entry name" value="Glutaredoxin"/>
    <property type="match status" value="1"/>
</dbReference>
<sequence length="206" mass="23897">MFEIFFFINPVGIYCYDTEKLIRSTITELDIDACYHFIPIVTINVIKKDILQRKKDGQKIIDINNYTMAAYNALKDYHAIKLAYGNKKARSYVFNLQRKINKNFNVYSSDLPRKVAKELNLNVKNIKQIKNSNYVIDSIDQDKKLAKKSKIRSIPTTVVFNENDNYSGVLFEGTATRHGLIKLFAPKQDNHALGNFFKPKNHLRLI</sequence>
<dbReference type="PATRIC" id="fig|1600.4.peg.1232"/>
<dbReference type="InterPro" id="IPR036249">
    <property type="entry name" value="Thioredoxin-like_sf"/>
</dbReference>
<dbReference type="Pfam" id="PF13743">
    <property type="entry name" value="Thioredoxin_5"/>
    <property type="match status" value="1"/>
</dbReference>
<dbReference type="EMBL" id="AP014808">
    <property type="protein sequence ID" value="BAQ57596.1"/>
    <property type="molecule type" value="Genomic_DNA"/>
</dbReference>
<dbReference type="RefSeq" id="WP_060459647.1">
    <property type="nucleotide sequence ID" value="NZ_AP014808.1"/>
</dbReference>
<dbReference type="GO" id="GO:0016853">
    <property type="term" value="F:isomerase activity"/>
    <property type="evidence" value="ECO:0007669"/>
    <property type="project" value="UniProtKB-KW"/>
</dbReference>
<dbReference type="SUPFAM" id="SSF52833">
    <property type="entry name" value="Thioredoxin-like"/>
    <property type="match status" value="1"/>
</dbReference>
<dbReference type="AlphaFoldDB" id="A0A0D6A4A4"/>
<evidence type="ECO:0000313" key="1">
    <source>
        <dbReference type="EMBL" id="BAQ57596.1"/>
    </source>
</evidence>
<evidence type="ECO:0000313" key="2">
    <source>
        <dbReference type="Proteomes" id="UP000035709"/>
    </source>
</evidence>
<organism evidence="1 2">
    <name type="scientific">Lactobacillus acetotolerans</name>
    <dbReference type="NCBI Taxonomy" id="1600"/>
    <lineage>
        <taxon>Bacteria</taxon>
        <taxon>Bacillati</taxon>
        <taxon>Bacillota</taxon>
        <taxon>Bacilli</taxon>
        <taxon>Lactobacillales</taxon>
        <taxon>Lactobacillaceae</taxon>
        <taxon>Lactobacillus</taxon>
    </lineage>
</organism>
<dbReference type="STRING" id="1600.LBAT_1207"/>
<proteinExistence type="predicted"/>
<keyword evidence="1" id="KW-0413">Isomerase</keyword>
<dbReference type="Proteomes" id="UP000035709">
    <property type="component" value="Chromosome"/>
</dbReference>
<gene>
    <name evidence="1" type="ORF">LBAT_1207</name>
</gene>